<evidence type="ECO:0000256" key="4">
    <source>
        <dbReference type="ARBA" id="ARBA00022695"/>
    </source>
</evidence>
<evidence type="ECO:0000256" key="2">
    <source>
        <dbReference type="ARBA" id="ARBA00022679"/>
    </source>
</evidence>
<dbReference type="GO" id="GO:0000166">
    <property type="term" value="F:nucleotide binding"/>
    <property type="evidence" value="ECO:0007669"/>
    <property type="project" value="UniProtKB-KW"/>
</dbReference>
<dbReference type="InterPro" id="IPR032828">
    <property type="entry name" value="PolyA_RNA-bd"/>
</dbReference>
<dbReference type="EMBL" id="UOEK01000607">
    <property type="protein sequence ID" value="VAW09564.1"/>
    <property type="molecule type" value="Genomic_DNA"/>
</dbReference>
<keyword evidence="4 10" id="KW-0548">Nucleotidyltransferase</keyword>
<dbReference type="GO" id="GO:0004810">
    <property type="term" value="F:CCA tRNA nucleotidyltransferase activity"/>
    <property type="evidence" value="ECO:0007669"/>
    <property type="project" value="UniProtKB-EC"/>
</dbReference>
<dbReference type="AlphaFoldDB" id="A0A3B0TLN1"/>
<evidence type="ECO:0000256" key="1">
    <source>
        <dbReference type="ARBA" id="ARBA00001946"/>
    </source>
</evidence>
<evidence type="ECO:0000259" key="8">
    <source>
        <dbReference type="Pfam" id="PF01743"/>
    </source>
</evidence>
<evidence type="ECO:0000256" key="5">
    <source>
        <dbReference type="ARBA" id="ARBA00022723"/>
    </source>
</evidence>
<gene>
    <name evidence="10" type="ORF">MNBD_ACTINO02-180</name>
</gene>
<feature type="non-terminal residue" evidence="10">
    <location>
        <position position="271"/>
    </location>
</feature>
<evidence type="ECO:0000256" key="3">
    <source>
        <dbReference type="ARBA" id="ARBA00022694"/>
    </source>
</evidence>
<dbReference type="EC" id="2.7.7.72" evidence="10"/>
<reference evidence="10" key="1">
    <citation type="submission" date="2018-06" db="EMBL/GenBank/DDBJ databases">
        <authorList>
            <person name="Zhirakovskaya E."/>
        </authorList>
    </citation>
    <scope>NUCLEOTIDE SEQUENCE</scope>
</reference>
<dbReference type="GO" id="GO:0000049">
    <property type="term" value="F:tRNA binding"/>
    <property type="evidence" value="ECO:0007669"/>
    <property type="project" value="TreeGrafter"/>
</dbReference>
<feature type="domain" description="Poly A polymerase head" evidence="8">
    <location>
        <begin position="30"/>
        <end position="158"/>
    </location>
</feature>
<keyword evidence="7" id="KW-0460">Magnesium</keyword>
<dbReference type="InterPro" id="IPR002646">
    <property type="entry name" value="PolA_pol_head_dom"/>
</dbReference>
<keyword evidence="3" id="KW-0819">tRNA processing</keyword>
<sequence length="271" mass="29961">MIPPRLEPLLAPGSPTVELSRLFAQDGYRLYLVGGSVRDAMLDRPSPDLDFTTAARPDEVKRIVGPWADDLYLVGETFGTIGAVRDGEVYEITTFRSDTYRDESRKPHVSFSDTIEEDLARRDFAVNAMALALPTDDDEPHIVDPYGGLLDLVSRTLRTPGPPEVSFGDDPLRMLRLFRFMATIGFSPDPDALASVTRMADRLSIVSAERIRDEFDKLLVGEDVATALEMLVESGLADVFVPELPALALEQDPVHRHKDVLAHTIAVVDKT</sequence>
<organism evidence="10">
    <name type="scientific">hydrothermal vent metagenome</name>
    <dbReference type="NCBI Taxonomy" id="652676"/>
    <lineage>
        <taxon>unclassified sequences</taxon>
        <taxon>metagenomes</taxon>
        <taxon>ecological metagenomes</taxon>
    </lineage>
</organism>
<comment type="cofactor">
    <cofactor evidence="1">
        <name>Mg(2+)</name>
        <dbReference type="ChEBI" id="CHEBI:18420"/>
    </cofactor>
</comment>
<keyword evidence="5" id="KW-0479">Metal-binding</keyword>
<dbReference type="Pfam" id="PF01743">
    <property type="entry name" value="PolyA_pol"/>
    <property type="match status" value="1"/>
</dbReference>
<evidence type="ECO:0000259" key="9">
    <source>
        <dbReference type="Pfam" id="PF12627"/>
    </source>
</evidence>
<dbReference type="GO" id="GO:0046872">
    <property type="term" value="F:metal ion binding"/>
    <property type="evidence" value="ECO:0007669"/>
    <property type="project" value="UniProtKB-KW"/>
</dbReference>
<proteinExistence type="predicted"/>
<dbReference type="PANTHER" id="PTHR46173">
    <property type="entry name" value="CCA TRNA NUCLEOTIDYLTRANSFERASE 1, MITOCHONDRIAL"/>
    <property type="match status" value="1"/>
</dbReference>
<dbReference type="GO" id="GO:0008033">
    <property type="term" value="P:tRNA processing"/>
    <property type="evidence" value="ECO:0007669"/>
    <property type="project" value="UniProtKB-KW"/>
</dbReference>
<dbReference type="Gene3D" id="3.30.460.10">
    <property type="entry name" value="Beta Polymerase, domain 2"/>
    <property type="match status" value="1"/>
</dbReference>
<dbReference type="SUPFAM" id="SSF81301">
    <property type="entry name" value="Nucleotidyltransferase"/>
    <property type="match status" value="1"/>
</dbReference>
<keyword evidence="6" id="KW-0547">Nucleotide-binding</keyword>
<dbReference type="Gene3D" id="1.10.3090.10">
    <property type="entry name" value="cca-adding enzyme, domain 2"/>
    <property type="match status" value="1"/>
</dbReference>
<dbReference type="PANTHER" id="PTHR46173:SF1">
    <property type="entry name" value="CCA TRNA NUCLEOTIDYLTRANSFERASE 1, MITOCHONDRIAL"/>
    <property type="match status" value="1"/>
</dbReference>
<protein>
    <submittedName>
        <fullName evidence="10">CCA tRNA nucleotidyltransferase</fullName>
        <ecNumber evidence="10">2.7.7.72</ecNumber>
    </submittedName>
</protein>
<feature type="domain" description="tRNA nucleotidyltransferase/poly(A) polymerase RNA and SrmB- binding" evidence="9">
    <location>
        <begin position="185"/>
        <end position="246"/>
    </location>
</feature>
<name>A0A3B0TLN1_9ZZZZ</name>
<dbReference type="CDD" id="cd05398">
    <property type="entry name" value="NT_ClassII-CCAase"/>
    <property type="match status" value="1"/>
</dbReference>
<keyword evidence="2 10" id="KW-0808">Transferase</keyword>
<dbReference type="InterPro" id="IPR050264">
    <property type="entry name" value="Bact_CCA-adding_enz_type3_sf"/>
</dbReference>
<accession>A0A3B0TLN1</accession>
<evidence type="ECO:0000313" key="10">
    <source>
        <dbReference type="EMBL" id="VAW09564.1"/>
    </source>
</evidence>
<dbReference type="InterPro" id="IPR043519">
    <property type="entry name" value="NT_sf"/>
</dbReference>
<dbReference type="SUPFAM" id="SSF81891">
    <property type="entry name" value="Poly A polymerase C-terminal region-like"/>
    <property type="match status" value="1"/>
</dbReference>
<evidence type="ECO:0000256" key="6">
    <source>
        <dbReference type="ARBA" id="ARBA00022741"/>
    </source>
</evidence>
<dbReference type="Pfam" id="PF12627">
    <property type="entry name" value="PolyA_pol_RNAbd"/>
    <property type="match status" value="1"/>
</dbReference>
<evidence type="ECO:0000256" key="7">
    <source>
        <dbReference type="ARBA" id="ARBA00022842"/>
    </source>
</evidence>